<evidence type="ECO:0000256" key="9">
    <source>
        <dbReference type="ARBA" id="ARBA00023128"/>
    </source>
</evidence>
<evidence type="ECO:0000256" key="2">
    <source>
        <dbReference type="ARBA" id="ARBA00007780"/>
    </source>
</evidence>
<dbReference type="CDD" id="cd07306">
    <property type="entry name" value="Porin3_VDAC"/>
    <property type="match status" value="1"/>
</dbReference>
<evidence type="ECO:0000256" key="1">
    <source>
        <dbReference type="ARBA" id="ARBA00004294"/>
    </source>
</evidence>
<evidence type="ECO:0000256" key="8">
    <source>
        <dbReference type="ARBA" id="ARBA00023114"/>
    </source>
</evidence>
<keyword evidence="3" id="KW-0813">Transport</keyword>
<dbReference type="Proteomes" id="UP000070444">
    <property type="component" value="Unassembled WGS sequence"/>
</dbReference>
<evidence type="ECO:0000256" key="5">
    <source>
        <dbReference type="ARBA" id="ARBA00022692"/>
    </source>
</evidence>
<evidence type="ECO:0000256" key="6">
    <source>
        <dbReference type="ARBA" id="ARBA00022787"/>
    </source>
</evidence>
<dbReference type="FunFam" id="2.40.160.10:FF:000012">
    <property type="entry name" value="Voltage-dependent anion-selective channel"/>
    <property type="match status" value="1"/>
</dbReference>
<keyword evidence="9" id="KW-0496">Mitochondrion</keyword>
<reference evidence="11 12" key="1">
    <citation type="journal article" date="2015" name="Genome Biol. Evol.">
        <title>Phylogenomic analyses indicate that early fungi evolved digesting cell walls of algal ancestors of land plants.</title>
        <authorList>
            <person name="Chang Y."/>
            <person name="Wang S."/>
            <person name="Sekimoto S."/>
            <person name="Aerts A.L."/>
            <person name="Choi C."/>
            <person name="Clum A."/>
            <person name="LaButti K.M."/>
            <person name="Lindquist E.A."/>
            <person name="Yee Ngan C."/>
            <person name="Ohm R.A."/>
            <person name="Salamov A.A."/>
            <person name="Grigoriev I.V."/>
            <person name="Spatafora J.W."/>
            <person name="Berbee M.L."/>
        </authorList>
    </citation>
    <scope>NUCLEOTIDE SEQUENCE [LARGE SCALE GENOMIC DNA]</scope>
    <source>
        <strain evidence="11 12">NRRL 28638</strain>
    </source>
</reference>
<dbReference type="InterPro" id="IPR027246">
    <property type="entry name" value="Porin_Euk/Tom40"/>
</dbReference>
<protein>
    <recommendedName>
        <fullName evidence="13">Voltage-dependent ion-selective channel</fullName>
    </recommendedName>
</protein>
<keyword evidence="7" id="KW-0406">Ion transport</keyword>
<dbReference type="GO" id="GO:0005741">
    <property type="term" value="C:mitochondrial outer membrane"/>
    <property type="evidence" value="ECO:0007669"/>
    <property type="project" value="UniProtKB-SubCell"/>
</dbReference>
<evidence type="ECO:0000256" key="7">
    <source>
        <dbReference type="ARBA" id="ARBA00023065"/>
    </source>
</evidence>
<dbReference type="Pfam" id="PF01459">
    <property type="entry name" value="Porin_3"/>
    <property type="match status" value="1"/>
</dbReference>
<dbReference type="GO" id="GO:0015288">
    <property type="term" value="F:porin activity"/>
    <property type="evidence" value="ECO:0007669"/>
    <property type="project" value="UniProtKB-KW"/>
</dbReference>
<keyword evidence="4" id="KW-1134">Transmembrane beta strand</keyword>
<dbReference type="Gene3D" id="2.40.160.10">
    <property type="entry name" value="Porin"/>
    <property type="match status" value="1"/>
</dbReference>
<accession>A0A137P237</accession>
<dbReference type="OrthoDB" id="7827681at2759"/>
<dbReference type="InterPro" id="IPR023614">
    <property type="entry name" value="Porin_dom_sf"/>
</dbReference>
<dbReference type="GO" id="GO:0008308">
    <property type="term" value="F:voltage-gated monoatomic anion channel activity"/>
    <property type="evidence" value="ECO:0007669"/>
    <property type="project" value="InterPro"/>
</dbReference>
<dbReference type="OMA" id="KPCCSHE"/>
<dbReference type="GO" id="GO:0046930">
    <property type="term" value="C:pore complex"/>
    <property type="evidence" value="ECO:0007669"/>
    <property type="project" value="UniProtKB-KW"/>
</dbReference>
<dbReference type="AlphaFoldDB" id="A0A137P237"/>
<comment type="subcellular location">
    <subcellularLocation>
        <location evidence="1">Mitochondrion outer membrane</location>
    </subcellularLocation>
</comment>
<dbReference type="PANTHER" id="PTHR11743:SF70">
    <property type="entry name" value="GH26960P-RELATED"/>
    <property type="match status" value="1"/>
</dbReference>
<evidence type="ECO:0000256" key="10">
    <source>
        <dbReference type="ARBA" id="ARBA00023136"/>
    </source>
</evidence>
<keyword evidence="12" id="KW-1185">Reference proteome</keyword>
<gene>
    <name evidence="11" type="ORF">CONCODRAFT_59803</name>
</gene>
<evidence type="ECO:0008006" key="13">
    <source>
        <dbReference type="Google" id="ProtNLM"/>
    </source>
</evidence>
<dbReference type="PANTHER" id="PTHR11743">
    <property type="entry name" value="VOLTAGE-DEPENDENT ANION-SELECTIVE CHANNEL"/>
    <property type="match status" value="1"/>
</dbReference>
<evidence type="ECO:0000313" key="11">
    <source>
        <dbReference type="EMBL" id="KXN68959.1"/>
    </source>
</evidence>
<proteinExistence type="inferred from homology"/>
<evidence type="ECO:0000256" key="4">
    <source>
        <dbReference type="ARBA" id="ARBA00022452"/>
    </source>
</evidence>
<keyword evidence="5" id="KW-0812">Transmembrane</keyword>
<keyword evidence="10" id="KW-0472">Membrane</keyword>
<comment type="similarity">
    <text evidence="2">Belongs to the eukaryotic mitochondrial porin family.</text>
</comment>
<name>A0A137P237_CONC2</name>
<organism evidence="11 12">
    <name type="scientific">Conidiobolus coronatus (strain ATCC 28846 / CBS 209.66 / NRRL 28638)</name>
    <name type="common">Delacroixia coronata</name>
    <dbReference type="NCBI Taxonomy" id="796925"/>
    <lineage>
        <taxon>Eukaryota</taxon>
        <taxon>Fungi</taxon>
        <taxon>Fungi incertae sedis</taxon>
        <taxon>Zoopagomycota</taxon>
        <taxon>Entomophthoromycotina</taxon>
        <taxon>Entomophthoromycetes</taxon>
        <taxon>Entomophthorales</taxon>
        <taxon>Ancylistaceae</taxon>
        <taxon>Conidiobolus</taxon>
    </lineage>
</organism>
<keyword evidence="6" id="KW-1000">Mitochondrion outer membrane</keyword>
<dbReference type="InterPro" id="IPR001925">
    <property type="entry name" value="Porin_Euk"/>
</dbReference>
<sequence>MAPVAFPDLSKASKDLLSKDFPSGNVKLEVKTKTDNGVTFSVTGHQDSASGAVFAETKVKYNDFQKGLTLTEAITTSNFLSAQVELEHPSTKGIKFDVLASLSPATSQKSLLANVYYKHPNVHSRFNANLLKGPTFNADVVIGQDGVFVGGETGYDIEKGTVTKYNASVAYFHKDYTAAIHATSALSAFSASYYHRVNPDVEAAAKVSWDSKAATNAVAVEIGTKAYLDRDTFVKAKIDNNGKLGLGYTQLLRPGVKLSIGGAFDTAKLDQNAHKIGLAVVLEN</sequence>
<dbReference type="EMBL" id="KQ964553">
    <property type="protein sequence ID" value="KXN68959.1"/>
    <property type="molecule type" value="Genomic_DNA"/>
</dbReference>
<keyword evidence="8" id="KW-0626">Porin</keyword>
<evidence type="ECO:0000313" key="12">
    <source>
        <dbReference type="Proteomes" id="UP000070444"/>
    </source>
</evidence>
<dbReference type="PRINTS" id="PR00185">
    <property type="entry name" value="EUKARYTPORIN"/>
</dbReference>
<evidence type="ECO:0000256" key="3">
    <source>
        <dbReference type="ARBA" id="ARBA00022448"/>
    </source>
</evidence>
<dbReference type="STRING" id="796925.A0A137P237"/>